<dbReference type="EMBL" id="JACHGN010000035">
    <property type="protein sequence ID" value="MBB5139962.1"/>
    <property type="molecule type" value="Genomic_DNA"/>
</dbReference>
<reference evidence="2 3" key="1">
    <citation type="submission" date="2020-08" db="EMBL/GenBank/DDBJ databases">
        <title>Genomic Encyclopedia of Type Strains, Phase IV (KMG-IV): sequencing the most valuable type-strain genomes for metagenomic binning, comparative biology and taxonomic classification.</title>
        <authorList>
            <person name="Goeker M."/>
        </authorList>
    </citation>
    <scope>NUCLEOTIDE SEQUENCE [LARGE SCALE GENOMIC DNA]</scope>
    <source>
        <strain evidence="2 3">DSM 45615</strain>
    </source>
</reference>
<evidence type="ECO:0000256" key="1">
    <source>
        <dbReference type="SAM" id="Phobius"/>
    </source>
</evidence>
<evidence type="ECO:0000313" key="3">
    <source>
        <dbReference type="Proteomes" id="UP000578449"/>
    </source>
</evidence>
<sequence>MSGFPLWLRVIVAALMALPLMVAVLAFVPALALSVALSKDRRDWLLEVLDRFVEWAKAIFSSTGKSDDGDNA</sequence>
<keyword evidence="1" id="KW-0812">Transmembrane</keyword>
<proteinExistence type="predicted"/>
<organism evidence="2 3">
    <name type="scientific">Thermocatellispora tengchongensis</name>
    <dbReference type="NCBI Taxonomy" id="1073253"/>
    <lineage>
        <taxon>Bacteria</taxon>
        <taxon>Bacillati</taxon>
        <taxon>Actinomycetota</taxon>
        <taxon>Actinomycetes</taxon>
        <taxon>Streptosporangiales</taxon>
        <taxon>Streptosporangiaceae</taxon>
        <taxon>Thermocatellispora</taxon>
    </lineage>
</organism>
<keyword evidence="1" id="KW-1133">Transmembrane helix</keyword>
<dbReference type="RefSeq" id="WP_185056772.1">
    <property type="nucleotide sequence ID" value="NZ_BAABIX010000005.1"/>
</dbReference>
<dbReference type="Proteomes" id="UP000578449">
    <property type="component" value="Unassembled WGS sequence"/>
</dbReference>
<accession>A0A840PLK0</accession>
<feature type="transmembrane region" description="Helical" evidence="1">
    <location>
        <begin position="6"/>
        <end position="33"/>
    </location>
</feature>
<keyword evidence="3" id="KW-1185">Reference proteome</keyword>
<comment type="caution">
    <text evidence="2">The sequence shown here is derived from an EMBL/GenBank/DDBJ whole genome shotgun (WGS) entry which is preliminary data.</text>
</comment>
<keyword evidence="1" id="KW-0472">Membrane</keyword>
<name>A0A840PLK0_9ACTN</name>
<dbReference type="AlphaFoldDB" id="A0A840PLK0"/>
<protein>
    <submittedName>
        <fullName evidence="2">Uncharacterized protein</fullName>
    </submittedName>
</protein>
<evidence type="ECO:0000313" key="2">
    <source>
        <dbReference type="EMBL" id="MBB5139962.1"/>
    </source>
</evidence>
<gene>
    <name evidence="2" type="ORF">HNP84_009727</name>
</gene>